<dbReference type="InterPro" id="IPR000412">
    <property type="entry name" value="ABC_2_transport"/>
</dbReference>
<dbReference type="PANTHER" id="PTHR43332">
    <property type="entry name" value="INNER MEMBRANE TRANSPORT PERMEASE YADH-RELATED"/>
    <property type="match status" value="1"/>
</dbReference>
<feature type="transmembrane region" description="Helical" evidence="5">
    <location>
        <begin position="131"/>
        <end position="154"/>
    </location>
</feature>
<name>M1Z5Q3_9FIRM</name>
<feature type="domain" description="ABC transmembrane type-2" evidence="6">
    <location>
        <begin position="20"/>
        <end position="242"/>
    </location>
</feature>
<keyword evidence="5" id="KW-0813">Transport</keyword>
<proteinExistence type="inferred from homology"/>
<dbReference type="GO" id="GO:0043190">
    <property type="term" value="C:ATP-binding cassette (ABC) transporter complex"/>
    <property type="evidence" value="ECO:0007669"/>
    <property type="project" value="InterPro"/>
</dbReference>
<feature type="transmembrane region" description="Helical" evidence="5">
    <location>
        <begin position="166"/>
        <end position="184"/>
    </location>
</feature>
<feature type="transmembrane region" description="Helical" evidence="5">
    <location>
        <begin position="98"/>
        <end position="125"/>
    </location>
</feature>
<evidence type="ECO:0000313" key="8">
    <source>
        <dbReference type="Proteomes" id="UP000245423"/>
    </source>
</evidence>
<evidence type="ECO:0000259" key="6">
    <source>
        <dbReference type="PROSITE" id="PS51012"/>
    </source>
</evidence>
<keyword evidence="5" id="KW-1003">Cell membrane</keyword>
<comment type="subcellular location">
    <subcellularLocation>
        <location evidence="5">Cell membrane</location>
        <topology evidence="5">Multi-pass membrane protein</topology>
    </subcellularLocation>
    <subcellularLocation>
        <location evidence="1">Membrane</location>
        <topology evidence="1">Multi-pass membrane protein</topology>
    </subcellularLocation>
</comment>
<reference evidence="7 8" key="1">
    <citation type="submission" date="2016-11" db="EMBL/GenBank/DDBJ databases">
        <authorList>
            <person name="Manzoor S."/>
        </authorList>
    </citation>
    <scope>NUCLEOTIDE SEQUENCE [LARGE SCALE GENOMIC DNA]</scope>
    <source>
        <strain evidence="7">Clostridium ultunense strain Esp</strain>
    </source>
</reference>
<dbReference type="EMBL" id="LT669839">
    <property type="protein sequence ID" value="SHD77606.1"/>
    <property type="molecule type" value="Genomic_DNA"/>
</dbReference>
<evidence type="ECO:0000256" key="5">
    <source>
        <dbReference type="RuleBase" id="RU361157"/>
    </source>
</evidence>
<keyword evidence="2 5" id="KW-0812">Transmembrane</keyword>
<evidence type="ECO:0000256" key="2">
    <source>
        <dbReference type="ARBA" id="ARBA00022692"/>
    </source>
</evidence>
<keyword evidence="8" id="KW-1185">Reference proteome</keyword>
<dbReference type="RefSeq" id="WP_005583033.1">
    <property type="nucleotide sequence ID" value="NZ_LT669839.1"/>
</dbReference>
<dbReference type="InterPro" id="IPR013525">
    <property type="entry name" value="ABC2_TM"/>
</dbReference>
<feature type="transmembrane region" description="Helical" evidence="5">
    <location>
        <begin position="51"/>
        <end position="78"/>
    </location>
</feature>
<sequence length="244" mass="28018">MEVFTILWREFIFFKRRWFNITTAAIINPLLYIIAFGWGLGSDVHIEGTSYMHFIIPGIIALSTMNTSFNAVSVRLNVSRLYEKSFEYYLTSPVNMKLLALGHILAGAFRGMYASLLVLAISYIFKIYIPINLYFLLICFLNSFLFSSFGYGAALSINSHYDMSRFNTFVMTPMSFLCGTFFSLNKLPLWMKNFINILPLTHSTNALRDIALKGSFNRNSIIVLLLYSIAFYIYGLAISYRELD</sequence>
<feature type="transmembrane region" description="Helical" evidence="5">
    <location>
        <begin position="221"/>
        <end position="240"/>
    </location>
</feature>
<protein>
    <recommendedName>
        <fullName evidence="5">Transport permease protein</fullName>
    </recommendedName>
</protein>
<dbReference type="HOGENOM" id="CLU_039483_3_2_9"/>
<evidence type="ECO:0000256" key="4">
    <source>
        <dbReference type="ARBA" id="ARBA00023136"/>
    </source>
</evidence>
<accession>M1Z5Q3</accession>
<dbReference type="PIRSF" id="PIRSF006648">
    <property type="entry name" value="DrrB"/>
    <property type="match status" value="1"/>
</dbReference>
<dbReference type="InterPro" id="IPR052522">
    <property type="entry name" value="ABC-2_transport_permease"/>
</dbReference>
<dbReference type="GO" id="GO:0140359">
    <property type="term" value="F:ABC-type transporter activity"/>
    <property type="evidence" value="ECO:0007669"/>
    <property type="project" value="InterPro"/>
</dbReference>
<dbReference type="Pfam" id="PF01061">
    <property type="entry name" value="ABC2_membrane"/>
    <property type="match status" value="1"/>
</dbReference>
<evidence type="ECO:0000313" key="7">
    <source>
        <dbReference type="EMBL" id="SHD77606.1"/>
    </source>
</evidence>
<comment type="similarity">
    <text evidence="5">Belongs to the ABC-2 integral membrane protein family.</text>
</comment>
<dbReference type="Proteomes" id="UP000245423">
    <property type="component" value="Chromosome 1"/>
</dbReference>
<gene>
    <name evidence="7" type="ORF">CUESP1_2252</name>
</gene>
<dbReference type="AlphaFoldDB" id="M1Z5Q3"/>
<dbReference type="InterPro" id="IPR047817">
    <property type="entry name" value="ABC2_TM_bact-type"/>
</dbReference>
<feature type="transmembrane region" description="Helical" evidence="5">
    <location>
        <begin position="18"/>
        <end position="39"/>
    </location>
</feature>
<keyword evidence="4 5" id="KW-0472">Membrane</keyword>
<evidence type="ECO:0000256" key="1">
    <source>
        <dbReference type="ARBA" id="ARBA00004141"/>
    </source>
</evidence>
<keyword evidence="3 5" id="KW-1133">Transmembrane helix</keyword>
<dbReference type="PANTHER" id="PTHR43332:SF2">
    <property type="entry name" value="INNER MEMBRANE TRANSPORT PERMEASE YADH"/>
    <property type="match status" value="1"/>
</dbReference>
<dbReference type="PRINTS" id="PR00164">
    <property type="entry name" value="ABC2TRNSPORT"/>
</dbReference>
<dbReference type="PROSITE" id="PS51012">
    <property type="entry name" value="ABC_TM2"/>
    <property type="match status" value="1"/>
</dbReference>
<evidence type="ECO:0000256" key="3">
    <source>
        <dbReference type="ARBA" id="ARBA00022989"/>
    </source>
</evidence>
<organism evidence="7 8">
    <name type="scientific">[Clostridium] ultunense Esp</name>
    <dbReference type="NCBI Taxonomy" id="1288971"/>
    <lineage>
        <taxon>Bacteria</taxon>
        <taxon>Bacillati</taxon>
        <taxon>Bacillota</taxon>
        <taxon>Tissierellia</taxon>
        <taxon>Tissierellales</taxon>
        <taxon>Tepidimicrobiaceae</taxon>
        <taxon>Schnuerera</taxon>
    </lineage>
</organism>